<evidence type="ECO:0000256" key="4">
    <source>
        <dbReference type="ARBA" id="ARBA00023163"/>
    </source>
</evidence>
<dbReference type="Pfam" id="PF00126">
    <property type="entry name" value="HTH_1"/>
    <property type="match status" value="1"/>
</dbReference>
<evidence type="ECO:0000256" key="3">
    <source>
        <dbReference type="ARBA" id="ARBA00023125"/>
    </source>
</evidence>
<evidence type="ECO:0000256" key="1">
    <source>
        <dbReference type="ARBA" id="ARBA00009437"/>
    </source>
</evidence>
<dbReference type="PROSITE" id="PS50931">
    <property type="entry name" value="HTH_LYSR"/>
    <property type="match status" value="1"/>
</dbReference>
<dbReference type="GO" id="GO:0043565">
    <property type="term" value="F:sequence-specific DNA binding"/>
    <property type="evidence" value="ECO:0007669"/>
    <property type="project" value="TreeGrafter"/>
</dbReference>
<dbReference type="RefSeq" id="WP_084331771.1">
    <property type="nucleotide sequence ID" value="NZ_CAJWRG010000002.1"/>
</dbReference>
<dbReference type="InterPro" id="IPR036390">
    <property type="entry name" value="WH_DNA-bd_sf"/>
</dbReference>
<dbReference type="EMBL" id="DMAN01000095">
    <property type="protein sequence ID" value="HAE26395.1"/>
    <property type="molecule type" value="Genomic_DNA"/>
</dbReference>
<comment type="similarity">
    <text evidence="1">Belongs to the LysR transcriptional regulatory family.</text>
</comment>
<comment type="caution">
    <text evidence="7">The sequence shown here is derived from an EMBL/GenBank/DDBJ whole genome shotgun (WGS) entry which is preliminary data.</text>
</comment>
<dbReference type="PANTHER" id="PTHR30427:SF1">
    <property type="entry name" value="TRANSCRIPTIONAL ACTIVATOR PROTEIN LYSR"/>
    <property type="match status" value="1"/>
</dbReference>
<dbReference type="InterPro" id="IPR000847">
    <property type="entry name" value="LysR_HTH_N"/>
</dbReference>
<keyword evidence="3" id="KW-0238">DNA-binding</keyword>
<dbReference type="Pfam" id="PF03466">
    <property type="entry name" value="LysR_substrate"/>
    <property type="match status" value="1"/>
</dbReference>
<feature type="coiled-coil region" evidence="5">
    <location>
        <begin position="68"/>
        <end position="95"/>
    </location>
</feature>
<dbReference type="Proteomes" id="UP000259610">
    <property type="component" value="Unassembled WGS sequence"/>
</dbReference>
<dbReference type="PANTHER" id="PTHR30427">
    <property type="entry name" value="TRANSCRIPTIONAL ACTIVATOR PROTEIN LYSR"/>
    <property type="match status" value="1"/>
</dbReference>
<keyword evidence="4" id="KW-0804">Transcription</keyword>
<keyword evidence="2" id="KW-0805">Transcription regulation</keyword>
<gene>
    <name evidence="7" type="ORF">DCG58_04490</name>
</gene>
<organism evidence="7 8">
    <name type="scientific">Hyphomonas adhaerens</name>
    <dbReference type="NCBI Taxonomy" id="81029"/>
    <lineage>
        <taxon>Bacteria</taxon>
        <taxon>Pseudomonadati</taxon>
        <taxon>Pseudomonadota</taxon>
        <taxon>Alphaproteobacteria</taxon>
        <taxon>Hyphomonadales</taxon>
        <taxon>Hyphomonadaceae</taxon>
        <taxon>Hyphomonas</taxon>
    </lineage>
</organism>
<dbReference type="Gene3D" id="3.40.190.290">
    <property type="match status" value="1"/>
</dbReference>
<evidence type="ECO:0000259" key="6">
    <source>
        <dbReference type="PROSITE" id="PS50931"/>
    </source>
</evidence>
<evidence type="ECO:0000256" key="2">
    <source>
        <dbReference type="ARBA" id="ARBA00023015"/>
    </source>
</evidence>
<proteinExistence type="inferred from homology"/>
<feature type="domain" description="HTH lysR-type" evidence="6">
    <location>
        <begin position="11"/>
        <end position="68"/>
    </location>
</feature>
<dbReference type="InterPro" id="IPR005119">
    <property type="entry name" value="LysR_subst-bd"/>
</dbReference>
<dbReference type="PRINTS" id="PR00039">
    <property type="entry name" value="HTHLYSR"/>
</dbReference>
<dbReference type="GO" id="GO:0003700">
    <property type="term" value="F:DNA-binding transcription factor activity"/>
    <property type="evidence" value="ECO:0007669"/>
    <property type="project" value="InterPro"/>
</dbReference>
<protein>
    <recommendedName>
        <fullName evidence="6">HTH lysR-type domain-containing protein</fullName>
    </recommendedName>
</protein>
<reference evidence="7 8" key="1">
    <citation type="journal article" date="2018" name="Nat. Biotechnol.">
        <title>A standardized bacterial taxonomy based on genome phylogeny substantially revises the tree of life.</title>
        <authorList>
            <person name="Parks D.H."/>
            <person name="Chuvochina M."/>
            <person name="Waite D.W."/>
            <person name="Rinke C."/>
            <person name="Skarshewski A."/>
            <person name="Chaumeil P.A."/>
            <person name="Hugenholtz P."/>
        </authorList>
    </citation>
    <scope>NUCLEOTIDE SEQUENCE [LARGE SCALE GENOMIC DNA]</scope>
    <source>
        <strain evidence="7">UBA8733</strain>
    </source>
</reference>
<dbReference type="SUPFAM" id="SSF53850">
    <property type="entry name" value="Periplasmic binding protein-like II"/>
    <property type="match status" value="1"/>
</dbReference>
<keyword evidence="5" id="KW-0175">Coiled coil</keyword>
<dbReference type="SUPFAM" id="SSF46785">
    <property type="entry name" value="Winged helix' DNA-binding domain"/>
    <property type="match status" value="1"/>
</dbReference>
<dbReference type="GO" id="GO:0009089">
    <property type="term" value="P:lysine biosynthetic process via diaminopimelate"/>
    <property type="evidence" value="ECO:0007669"/>
    <property type="project" value="TreeGrafter"/>
</dbReference>
<evidence type="ECO:0000313" key="7">
    <source>
        <dbReference type="EMBL" id="HAE26395.1"/>
    </source>
</evidence>
<dbReference type="GO" id="GO:0010628">
    <property type="term" value="P:positive regulation of gene expression"/>
    <property type="evidence" value="ECO:0007669"/>
    <property type="project" value="TreeGrafter"/>
</dbReference>
<dbReference type="Gene3D" id="1.10.10.10">
    <property type="entry name" value="Winged helix-like DNA-binding domain superfamily/Winged helix DNA-binding domain"/>
    <property type="match status" value="1"/>
</dbReference>
<evidence type="ECO:0000313" key="8">
    <source>
        <dbReference type="Proteomes" id="UP000259610"/>
    </source>
</evidence>
<evidence type="ECO:0000256" key="5">
    <source>
        <dbReference type="SAM" id="Coils"/>
    </source>
</evidence>
<sequence>MYRYWLWCDMLSYRQVEVFHAIMMAGSVSGAAERLGLSQPSVSKTLQTMEYDLGYLLFDRIKGRLQPTEEARALLQEAERAREALQDVRSFARRLRHGEDSKLRVTATPALGLQVLPEAVSRFRELQPRSLFDISTHHSGAILDTISRKSFGFDVGFTFGAEGAESPVGSVEIGSVSLACVAKRGVLDNYPEEIGLEDLASLPVISLHESEPLGRLLAEKARELGLTLDTQIRVQTYGIACALAERGGGLAIVDAMTAVGHAQNNPAVDLRRFDASLSLPVTAIYPLARGLPVNTRRFVDAFAEVLDEKHASFLDRSAINPDMDI</sequence>
<accession>A0A3B9GVB0</accession>
<dbReference type="InterPro" id="IPR036388">
    <property type="entry name" value="WH-like_DNA-bd_sf"/>
</dbReference>
<name>A0A3B9GVB0_9PROT</name>
<dbReference type="AlphaFoldDB" id="A0A3B9GVB0"/>